<evidence type="ECO:0000256" key="1">
    <source>
        <dbReference type="SAM" id="MobiDB-lite"/>
    </source>
</evidence>
<feature type="compositionally biased region" description="Polar residues" evidence="1">
    <location>
        <begin position="134"/>
        <end position="143"/>
    </location>
</feature>
<keyword evidence="3" id="KW-1185">Reference proteome</keyword>
<evidence type="ECO:0000313" key="2">
    <source>
        <dbReference type="EMBL" id="PIA54724.1"/>
    </source>
</evidence>
<dbReference type="PANTHER" id="PTHR13582">
    <property type="entry name" value="M-PHASE PHOSPHOPROTEIN 6"/>
    <property type="match status" value="1"/>
</dbReference>
<feature type="compositionally biased region" description="Polar residues" evidence="1">
    <location>
        <begin position="175"/>
        <end position="184"/>
    </location>
</feature>
<dbReference type="PANTHER" id="PTHR13582:SF0">
    <property type="entry name" value="M-PHASE PHOSPHOPROTEIN 6"/>
    <property type="match status" value="1"/>
</dbReference>
<dbReference type="EMBL" id="KZ305026">
    <property type="protein sequence ID" value="PIA54723.1"/>
    <property type="molecule type" value="Genomic_DNA"/>
</dbReference>
<dbReference type="FunCoup" id="A0A2G5EG35">
    <property type="interactions" value="1260"/>
</dbReference>
<sequence length="184" mass="20692">MAKRELSSTLMNLKFMQRAVPKVEKPKQEEEVEVEAPKIQNRKCIVIMEGNPHPGAVKGRMSFQSFNPSIDKLNEVAENPCQPNVASTSSSDGKTSGRENGTSCIGSEGSDHFRPESDITEKQKRKHPDRANETQHSNKSPKNATAEGEQISSPNSRNGCRKQRKREKLDWNILRQPQVQNRRG</sequence>
<feature type="compositionally biased region" description="Basic and acidic residues" evidence="1">
    <location>
        <begin position="109"/>
        <end position="122"/>
    </location>
</feature>
<name>A0A2G5EG35_AQUCA</name>
<dbReference type="STRING" id="218851.A0A2G5EG35"/>
<accession>A0A2G5EG35</accession>
<feature type="compositionally biased region" description="Polar residues" evidence="1">
    <location>
        <begin position="81"/>
        <end position="105"/>
    </location>
</feature>
<feature type="region of interest" description="Disordered" evidence="1">
    <location>
        <begin position="74"/>
        <end position="184"/>
    </location>
</feature>
<organism evidence="2 3">
    <name type="scientific">Aquilegia coerulea</name>
    <name type="common">Rocky mountain columbine</name>
    <dbReference type="NCBI Taxonomy" id="218851"/>
    <lineage>
        <taxon>Eukaryota</taxon>
        <taxon>Viridiplantae</taxon>
        <taxon>Streptophyta</taxon>
        <taxon>Embryophyta</taxon>
        <taxon>Tracheophyta</taxon>
        <taxon>Spermatophyta</taxon>
        <taxon>Magnoliopsida</taxon>
        <taxon>Ranunculales</taxon>
        <taxon>Ranunculaceae</taxon>
        <taxon>Thalictroideae</taxon>
        <taxon>Aquilegia</taxon>
    </lineage>
</organism>
<dbReference type="OrthoDB" id="2019850at2759"/>
<evidence type="ECO:0000313" key="3">
    <source>
        <dbReference type="Proteomes" id="UP000230069"/>
    </source>
</evidence>
<dbReference type="Proteomes" id="UP000230069">
    <property type="component" value="Unassembled WGS sequence"/>
</dbReference>
<dbReference type="EMBL" id="KZ305026">
    <property type="protein sequence ID" value="PIA54724.1"/>
    <property type="molecule type" value="Genomic_DNA"/>
</dbReference>
<dbReference type="InterPro" id="IPR019324">
    <property type="entry name" value="MPP6"/>
</dbReference>
<evidence type="ECO:0008006" key="4">
    <source>
        <dbReference type="Google" id="ProtNLM"/>
    </source>
</evidence>
<protein>
    <recommendedName>
        <fullName evidence="4">M-phase phosphoprotein 6</fullName>
    </recommendedName>
</protein>
<dbReference type="Pfam" id="PF10175">
    <property type="entry name" value="MPP6"/>
    <property type="match status" value="1"/>
</dbReference>
<gene>
    <name evidence="2" type="ORF">AQUCO_00900952v1</name>
</gene>
<proteinExistence type="predicted"/>
<reference evidence="2 3" key="1">
    <citation type="submission" date="2017-09" db="EMBL/GenBank/DDBJ databases">
        <title>WGS assembly of Aquilegia coerulea Goldsmith.</title>
        <authorList>
            <person name="Hodges S."/>
            <person name="Kramer E."/>
            <person name="Nordborg M."/>
            <person name="Tomkins J."/>
            <person name="Borevitz J."/>
            <person name="Derieg N."/>
            <person name="Yan J."/>
            <person name="Mihaltcheva S."/>
            <person name="Hayes R.D."/>
            <person name="Rokhsar D."/>
        </authorList>
    </citation>
    <scope>NUCLEOTIDE SEQUENCE [LARGE SCALE GENOMIC DNA]</scope>
    <source>
        <strain evidence="3">cv. Goldsmith</strain>
    </source>
</reference>
<dbReference type="AlphaFoldDB" id="A0A2G5EG35"/>
<dbReference type="GO" id="GO:0000460">
    <property type="term" value="P:maturation of 5.8S rRNA"/>
    <property type="evidence" value="ECO:0007669"/>
    <property type="project" value="TreeGrafter"/>
</dbReference>